<dbReference type="PANTHER" id="PTHR33159:SF101">
    <property type="entry name" value="OS04G0379600 PROTEIN"/>
    <property type="match status" value="1"/>
</dbReference>
<protein>
    <recommendedName>
        <fullName evidence="2">RIN4 pathogenic type III effector avirulence factor Avr cleavage site domain-containing protein</fullName>
    </recommendedName>
</protein>
<dbReference type="Pfam" id="PF05627">
    <property type="entry name" value="AvrRpt-cleavage"/>
    <property type="match status" value="1"/>
</dbReference>
<keyword evidence="4" id="KW-1185">Reference proteome</keyword>
<feature type="compositionally biased region" description="Pro residues" evidence="1">
    <location>
        <begin position="1"/>
        <end position="10"/>
    </location>
</feature>
<dbReference type="Proteomes" id="UP000594263">
    <property type="component" value="Unplaced"/>
</dbReference>
<dbReference type="InterPro" id="IPR008700">
    <property type="entry name" value="TypeIII_avirulence_cleave"/>
</dbReference>
<feature type="region of interest" description="Disordered" evidence="1">
    <location>
        <begin position="1"/>
        <end position="20"/>
    </location>
</feature>
<evidence type="ECO:0000259" key="2">
    <source>
        <dbReference type="Pfam" id="PF05627"/>
    </source>
</evidence>
<dbReference type="Gramene" id="Kaladp0051s0024.1.v1.1">
    <property type="protein sequence ID" value="Kaladp0051s0024.1.v1.1"/>
    <property type="gene ID" value="Kaladp0051s0024.v1.1"/>
</dbReference>
<dbReference type="OMA" id="ACKHEAV"/>
<organism evidence="3 4">
    <name type="scientific">Kalanchoe fedtschenkoi</name>
    <name type="common">Lavender scallops</name>
    <name type="synonym">South American air plant</name>
    <dbReference type="NCBI Taxonomy" id="63787"/>
    <lineage>
        <taxon>Eukaryota</taxon>
        <taxon>Viridiplantae</taxon>
        <taxon>Streptophyta</taxon>
        <taxon>Embryophyta</taxon>
        <taxon>Tracheophyta</taxon>
        <taxon>Spermatophyta</taxon>
        <taxon>Magnoliopsida</taxon>
        <taxon>eudicotyledons</taxon>
        <taxon>Gunneridae</taxon>
        <taxon>Pentapetalae</taxon>
        <taxon>Saxifragales</taxon>
        <taxon>Crassulaceae</taxon>
        <taxon>Kalanchoe</taxon>
    </lineage>
</organism>
<evidence type="ECO:0000313" key="4">
    <source>
        <dbReference type="Proteomes" id="UP000594263"/>
    </source>
</evidence>
<dbReference type="AlphaFoldDB" id="A0A7N0U217"/>
<accession>A0A7N0U217</accession>
<dbReference type="PANTHER" id="PTHR33159">
    <property type="entry name" value="RPM1-INTERACTING PROTEIN 4 (RIN4) FAMILY PROTEIN"/>
    <property type="match status" value="1"/>
</dbReference>
<proteinExistence type="predicted"/>
<reference evidence="3" key="1">
    <citation type="submission" date="2021-01" db="UniProtKB">
        <authorList>
            <consortium name="EnsemblPlants"/>
        </authorList>
    </citation>
    <scope>IDENTIFICATION</scope>
</reference>
<evidence type="ECO:0000313" key="3">
    <source>
        <dbReference type="EnsemblPlants" id="Kaladp0051s0024.1.v1.1"/>
    </source>
</evidence>
<feature type="domain" description="RIN4 pathogenic type III effector avirulence factor Avr cleavage site" evidence="2">
    <location>
        <begin position="4"/>
        <end position="38"/>
    </location>
</feature>
<dbReference type="EnsemblPlants" id="Kaladp0051s0024.1.v1.1">
    <property type="protein sequence ID" value="Kaladp0051s0024.1.v1.1"/>
    <property type="gene ID" value="Kaladp0051s0024.v1.1"/>
</dbReference>
<name>A0A7N0U217_KALFE</name>
<dbReference type="InterPro" id="IPR040387">
    <property type="entry name" value="RIN4/NOI4"/>
</dbReference>
<evidence type="ECO:0000256" key="1">
    <source>
        <dbReference type="SAM" id="MobiDB-lite"/>
    </source>
</evidence>
<sequence length="77" mass="8342">MSDKAPPPPKFGEWDVNDPASAEGFTGIFSCRVRDEKKTGGELDSPAKADTNVKRGVELSKPPAKKWLCCVQPQAEP</sequence>